<evidence type="ECO:0000313" key="2">
    <source>
        <dbReference type="EMBL" id="KGR05136.1"/>
    </source>
</evidence>
<evidence type="ECO:0008006" key="4">
    <source>
        <dbReference type="Google" id="ProtNLM"/>
    </source>
</evidence>
<comment type="caution">
    <text evidence="2">The sequence shown here is derived from an EMBL/GenBank/DDBJ whole genome shotgun (WGS) entry which is preliminary data.</text>
</comment>
<evidence type="ECO:0000256" key="1">
    <source>
        <dbReference type="SAM" id="MobiDB-lite"/>
    </source>
</evidence>
<proteinExistence type="predicted"/>
<feature type="compositionally biased region" description="Low complexity" evidence="1">
    <location>
        <begin position="48"/>
        <end position="86"/>
    </location>
</feature>
<name>A0AB34PL88_CANAX</name>
<dbReference type="AlphaFoldDB" id="A0AB34PL88"/>
<accession>A0AB34PL88</accession>
<protein>
    <recommendedName>
        <fullName evidence="4">Hap4 transcription factor heteromerisation domain-containing protein</fullName>
    </recommendedName>
</protein>
<feature type="region of interest" description="Disordered" evidence="1">
    <location>
        <begin position="48"/>
        <end position="97"/>
    </location>
</feature>
<organism evidence="2 3">
    <name type="scientific">Candida albicans P78048</name>
    <dbReference type="NCBI Taxonomy" id="1094989"/>
    <lineage>
        <taxon>Eukaryota</taxon>
        <taxon>Fungi</taxon>
        <taxon>Dikarya</taxon>
        <taxon>Ascomycota</taxon>
        <taxon>Saccharomycotina</taxon>
        <taxon>Pichiomycetes</taxon>
        <taxon>Debaryomycetaceae</taxon>
        <taxon>Candida/Lodderomyces clade</taxon>
        <taxon>Candida</taxon>
    </lineage>
</organism>
<reference evidence="2 3" key="1">
    <citation type="submission" date="2013-12" db="EMBL/GenBank/DDBJ databases">
        <title>The Genome Sequence of Candida albicans P78048.</title>
        <authorList>
            <consortium name="The Broad Institute Genome Sequencing Platform"/>
            <consortium name="The Broad Institute Genome Sequencing Center for Infectious Disease"/>
            <person name="Cuomo C."/>
            <person name="Bennett R."/>
            <person name="Hirakawa M."/>
            <person name="Noverr M."/>
            <person name="Mitchell A."/>
            <person name="Young S.K."/>
            <person name="Zeng Q."/>
            <person name="Gargeya S."/>
            <person name="Fitzgerald M."/>
            <person name="Abouelleil A."/>
            <person name="Alvarado L."/>
            <person name="Berlin A.M."/>
            <person name="Chapman S.B."/>
            <person name="Dewar J."/>
            <person name="Goldberg J."/>
            <person name="Griggs A."/>
            <person name="Gujja S."/>
            <person name="Hansen M."/>
            <person name="Howarth C."/>
            <person name="Imamovic A."/>
            <person name="Larimer J."/>
            <person name="McCowan C."/>
            <person name="Murphy C."/>
            <person name="Pearson M."/>
            <person name="Priest M."/>
            <person name="Roberts A."/>
            <person name="Saif S."/>
            <person name="Shea T."/>
            <person name="Sykes S."/>
            <person name="Wortman J."/>
            <person name="Nusbaum C."/>
            <person name="Birren B."/>
        </authorList>
    </citation>
    <scope>NUCLEOTIDE SEQUENCE [LARGE SCALE GENOMIC DNA]</scope>
    <source>
        <strain evidence="2 3">P78048</strain>
    </source>
</reference>
<evidence type="ECO:0000313" key="3">
    <source>
        <dbReference type="Proteomes" id="UP000030161"/>
    </source>
</evidence>
<sequence length="248" mass="27853">MNNSPTHIHFINYTTQFNSMLQSPFTYTSRKRRHSNVSSYPTVTTTSTTATTFTSTSTSTSTSTCTSTTHSSLNTNLPTPTSATAPIPSPKRQRKSKAAMSVLINKLSQMQSKIDLLQDCGLKCELQQLIEESVQELNQEPKSIHMNIPQKSFNEFILNTPKSSTPLTLSTQSTLIKSCREEVFHTIDDEEHNNLIENYQIFETPKEKIINYDKITTPPRAPRQESLLPGLNFPIFDKDEIESAGLGF</sequence>
<dbReference type="EMBL" id="AJIX01000040">
    <property type="protein sequence ID" value="KGR05136.1"/>
    <property type="molecule type" value="Genomic_DNA"/>
</dbReference>
<gene>
    <name evidence="2" type="ORF">MG3_05131</name>
</gene>
<dbReference type="Proteomes" id="UP000030161">
    <property type="component" value="Unassembled WGS sequence"/>
</dbReference>